<protein>
    <submittedName>
        <fullName evidence="1">Uncharacterized protein</fullName>
    </submittedName>
</protein>
<keyword evidence="2" id="KW-1185">Reference proteome</keyword>
<evidence type="ECO:0000313" key="2">
    <source>
        <dbReference type="Proteomes" id="UP000472263"/>
    </source>
</evidence>
<proteinExistence type="predicted"/>
<reference evidence="1" key="2">
    <citation type="submission" date="2025-08" db="UniProtKB">
        <authorList>
            <consortium name="Ensembl"/>
        </authorList>
    </citation>
    <scope>IDENTIFICATION</scope>
</reference>
<organism evidence="1 2">
    <name type="scientific">Myripristis murdjan</name>
    <name type="common">pinecone soldierfish</name>
    <dbReference type="NCBI Taxonomy" id="586833"/>
    <lineage>
        <taxon>Eukaryota</taxon>
        <taxon>Metazoa</taxon>
        <taxon>Chordata</taxon>
        <taxon>Craniata</taxon>
        <taxon>Vertebrata</taxon>
        <taxon>Euteleostomi</taxon>
        <taxon>Actinopterygii</taxon>
        <taxon>Neopterygii</taxon>
        <taxon>Teleostei</taxon>
        <taxon>Neoteleostei</taxon>
        <taxon>Acanthomorphata</taxon>
        <taxon>Holocentriformes</taxon>
        <taxon>Holocentridae</taxon>
        <taxon>Myripristis</taxon>
    </lineage>
</organism>
<accession>A0A667WED2</accession>
<dbReference type="Ensembl" id="ENSMMDT00005003337.1">
    <property type="protein sequence ID" value="ENSMMDP00005003270.1"/>
    <property type="gene ID" value="ENSMMDG00005001827.1"/>
</dbReference>
<dbReference type="AlphaFoldDB" id="A0A667WED2"/>
<evidence type="ECO:0000313" key="1">
    <source>
        <dbReference type="Ensembl" id="ENSMMDP00005003270.1"/>
    </source>
</evidence>
<reference evidence="1" key="3">
    <citation type="submission" date="2025-09" db="UniProtKB">
        <authorList>
            <consortium name="Ensembl"/>
        </authorList>
    </citation>
    <scope>IDENTIFICATION</scope>
</reference>
<dbReference type="GeneTree" id="ENSGT00940000175283"/>
<sequence length="118" mass="12502">FRRKGAETDLTLRVLDTPPLPCPPATSMHVLCPEGVHELCLEGVEAGLRPSLYLSQASDSLRALAATVGGGVSFLDDSSDWPATQGRALRDAVLRLSARNHHLALSVRTGRDTSGAAE</sequence>
<dbReference type="InParanoid" id="A0A667WED2"/>
<name>A0A667WED2_9TELE</name>
<dbReference type="Proteomes" id="UP000472263">
    <property type="component" value="Chromosome 18"/>
</dbReference>
<reference evidence="1" key="1">
    <citation type="submission" date="2019-06" db="EMBL/GenBank/DDBJ databases">
        <authorList>
            <consortium name="Wellcome Sanger Institute Data Sharing"/>
        </authorList>
    </citation>
    <scope>NUCLEOTIDE SEQUENCE [LARGE SCALE GENOMIC DNA]</scope>
</reference>